<dbReference type="GeneID" id="54558526"/>
<dbReference type="CDD" id="cd12148">
    <property type="entry name" value="fungal_TF_MHR"/>
    <property type="match status" value="1"/>
</dbReference>
<gene>
    <name evidence="8" type="ORF">M409DRAFT_20164</name>
</gene>
<evidence type="ECO:0000256" key="6">
    <source>
        <dbReference type="SAM" id="MobiDB-lite"/>
    </source>
</evidence>
<dbReference type="PANTHER" id="PTHR47171:SF2">
    <property type="entry name" value="TRANSCRIPTION FACTOR, PUTATIVE-RELATED"/>
    <property type="match status" value="1"/>
</dbReference>
<dbReference type="GO" id="GO:0003677">
    <property type="term" value="F:DNA binding"/>
    <property type="evidence" value="ECO:0007669"/>
    <property type="project" value="UniProtKB-KW"/>
</dbReference>
<feature type="domain" description="Xylanolytic transcriptional activator regulatory" evidence="7">
    <location>
        <begin position="144"/>
        <end position="212"/>
    </location>
</feature>
<dbReference type="GO" id="GO:0008270">
    <property type="term" value="F:zinc ion binding"/>
    <property type="evidence" value="ECO:0007669"/>
    <property type="project" value="InterPro"/>
</dbReference>
<accession>A0A6A6CVB6</accession>
<proteinExistence type="predicted"/>
<keyword evidence="9" id="KW-1185">Reference proteome</keyword>
<keyword evidence="3" id="KW-0238">DNA-binding</keyword>
<organism evidence="8 9">
    <name type="scientific">Zasmidium cellare ATCC 36951</name>
    <dbReference type="NCBI Taxonomy" id="1080233"/>
    <lineage>
        <taxon>Eukaryota</taxon>
        <taxon>Fungi</taxon>
        <taxon>Dikarya</taxon>
        <taxon>Ascomycota</taxon>
        <taxon>Pezizomycotina</taxon>
        <taxon>Dothideomycetes</taxon>
        <taxon>Dothideomycetidae</taxon>
        <taxon>Mycosphaerellales</taxon>
        <taxon>Mycosphaerellaceae</taxon>
        <taxon>Zasmidium</taxon>
    </lineage>
</organism>
<evidence type="ECO:0000256" key="1">
    <source>
        <dbReference type="ARBA" id="ARBA00022833"/>
    </source>
</evidence>
<dbReference type="AlphaFoldDB" id="A0A6A6CVB6"/>
<reference evidence="8" key="1">
    <citation type="journal article" date="2020" name="Stud. Mycol.">
        <title>101 Dothideomycetes genomes: a test case for predicting lifestyles and emergence of pathogens.</title>
        <authorList>
            <person name="Haridas S."/>
            <person name="Albert R."/>
            <person name="Binder M."/>
            <person name="Bloem J."/>
            <person name="Labutti K."/>
            <person name="Salamov A."/>
            <person name="Andreopoulos B."/>
            <person name="Baker S."/>
            <person name="Barry K."/>
            <person name="Bills G."/>
            <person name="Bluhm B."/>
            <person name="Cannon C."/>
            <person name="Castanera R."/>
            <person name="Culley D."/>
            <person name="Daum C."/>
            <person name="Ezra D."/>
            <person name="Gonzalez J."/>
            <person name="Henrissat B."/>
            <person name="Kuo A."/>
            <person name="Liang C."/>
            <person name="Lipzen A."/>
            <person name="Lutzoni F."/>
            <person name="Magnuson J."/>
            <person name="Mondo S."/>
            <person name="Nolan M."/>
            <person name="Ohm R."/>
            <person name="Pangilinan J."/>
            <person name="Park H.-J."/>
            <person name="Ramirez L."/>
            <person name="Alfaro M."/>
            <person name="Sun H."/>
            <person name="Tritt A."/>
            <person name="Yoshinaga Y."/>
            <person name="Zwiers L.-H."/>
            <person name="Turgeon B."/>
            <person name="Goodwin S."/>
            <person name="Spatafora J."/>
            <person name="Crous P."/>
            <person name="Grigoriev I."/>
        </authorList>
    </citation>
    <scope>NUCLEOTIDE SEQUENCE</scope>
    <source>
        <strain evidence="8">ATCC 36951</strain>
    </source>
</reference>
<keyword evidence="2" id="KW-0805">Transcription regulation</keyword>
<evidence type="ECO:0000259" key="7">
    <source>
        <dbReference type="SMART" id="SM00906"/>
    </source>
</evidence>
<keyword evidence="1" id="KW-0862">Zinc</keyword>
<keyword evidence="5" id="KW-0539">Nucleus</keyword>
<feature type="region of interest" description="Disordered" evidence="6">
    <location>
        <begin position="517"/>
        <end position="541"/>
    </location>
</feature>
<protein>
    <recommendedName>
        <fullName evidence="7">Xylanolytic transcriptional activator regulatory domain-containing protein</fullName>
    </recommendedName>
</protein>
<keyword evidence="4" id="KW-0804">Transcription</keyword>
<dbReference type="InterPro" id="IPR052073">
    <property type="entry name" value="Amide_Lactam_Regulators"/>
</dbReference>
<dbReference type="OrthoDB" id="10251155at2759"/>
<dbReference type="PANTHER" id="PTHR47171">
    <property type="entry name" value="FARA-RELATED"/>
    <property type="match status" value="1"/>
</dbReference>
<dbReference type="EMBL" id="ML993587">
    <property type="protein sequence ID" value="KAF2169749.1"/>
    <property type="molecule type" value="Genomic_DNA"/>
</dbReference>
<sequence>MYFGAQGSTEQATTAYAETSGPSPLQVASLHISNAFELPSRAIQDCYIDYFFRYCFQCAPLVKRSWLEQTATHTPSILLLQTVLFTGSRFASSVDLEATASHYTKVKNLFFSNHEQNPILLIVASLLLQWWNPAGPERFSMDNADFWHRIGVGIALQLGIHNEKPAMKDSAYRKRLWWALVARDCHLATAHGRPRAIATDESTVSKLSLADFPSGKAGAYEVMTYVAVSQIFGNIGECYRRSAITEERLKSVGNDLYVWLHELPCHLQLFNQELGAGLNTYDFVSRQIHVIYFTTLILLLRAYSPTAKGAVLAASFIAAIFEEFLIRDEVRYLPAIYKFFLLTAGITLVPARNKFTEEINDASADLAIIKKALRSFAERHPSALASLHTLERMERSFGKSAQGPDAPAALDGSPRMFFRTFGSGLCRQWRLFEQYSSENIVQEASDFPSCGFTVPNNRALADLADDKGQDIDISETNGNQAAPTDFFEGGAGAGDLILPLQCHRKVAELAVMPPSPGARDIAMSTKSDNVSSDAEEENSDQPFRLLDLPPELWVRIGKYAIDGAANVTDHNFLSGCDLKHTKWSSEKEARAGLIQPAITKTCQEMCHELLPYYYQTKFRVSFGSFGLLSRVHRSFGDWLRSGCGVHFHRIQNNLHVELIDEDEERREMEMKMARWNIAVKLEQIKVFWADDRYPYHRVWLRMVEYRIKLV</sequence>
<dbReference type="RefSeq" id="XP_033670638.1">
    <property type="nucleotide sequence ID" value="XM_033805254.1"/>
</dbReference>
<dbReference type="GO" id="GO:0006351">
    <property type="term" value="P:DNA-templated transcription"/>
    <property type="evidence" value="ECO:0007669"/>
    <property type="project" value="InterPro"/>
</dbReference>
<evidence type="ECO:0000256" key="4">
    <source>
        <dbReference type="ARBA" id="ARBA00023163"/>
    </source>
</evidence>
<evidence type="ECO:0000256" key="3">
    <source>
        <dbReference type="ARBA" id="ARBA00023125"/>
    </source>
</evidence>
<dbReference type="SMART" id="SM00906">
    <property type="entry name" value="Fungal_trans"/>
    <property type="match status" value="1"/>
</dbReference>
<dbReference type="InterPro" id="IPR007219">
    <property type="entry name" value="XnlR_reg_dom"/>
</dbReference>
<dbReference type="Pfam" id="PF04082">
    <property type="entry name" value="Fungal_trans"/>
    <property type="match status" value="1"/>
</dbReference>
<dbReference type="Proteomes" id="UP000799537">
    <property type="component" value="Unassembled WGS sequence"/>
</dbReference>
<evidence type="ECO:0000256" key="5">
    <source>
        <dbReference type="ARBA" id="ARBA00023242"/>
    </source>
</evidence>
<evidence type="ECO:0000313" key="8">
    <source>
        <dbReference type="EMBL" id="KAF2169749.1"/>
    </source>
</evidence>
<evidence type="ECO:0000313" key="9">
    <source>
        <dbReference type="Proteomes" id="UP000799537"/>
    </source>
</evidence>
<name>A0A6A6CVB6_ZASCE</name>
<evidence type="ECO:0000256" key="2">
    <source>
        <dbReference type="ARBA" id="ARBA00023015"/>
    </source>
</evidence>